<dbReference type="VEuPathDB" id="FungiDB:ASPSYDRAFT_41768"/>
<feature type="signal peptide" evidence="1">
    <location>
        <begin position="1"/>
        <end position="19"/>
    </location>
</feature>
<name>A0A1L9TUN1_9EURO</name>
<evidence type="ECO:0000313" key="3">
    <source>
        <dbReference type="Proteomes" id="UP000184356"/>
    </source>
</evidence>
<accession>A0A1L9TUN1</accession>
<keyword evidence="3" id="KW-1185">Reference proteome</keyword>
<proteinExistence type="predicted"/>
<dbReference type="Proteomes" id="UP000184356">
    <property type="component" value="Unassembled WGS sequence"/>
</dbReference>
<feature type="chain" id="PRO_5012950915" evidence="1">
    <location>
        <begin position="20"/>
        <end position="80"/>
    </location>
</feature>
<gene>
    <name evidence="2" type="ORF">ASPSYDRAFT_41768</name>
</gene>
<organism evidence="2 3">
    <name type="scientific">Aspergillus sydowii CBS 593.65</name>
    <dbReference type="NCBI Taxonomy" id="1036612"/>
    <lineage>
        <taxon>Eukaryota</taxon>
        <taxon>Fungi</taxon>
        <taxon>Dikarya</taxon>
        <taxon>Ascomycota</taxon>
        <taxon>Pezizomycotina</taxon>
        <taxon>Eurotiomycetes</taxon>
        <taxon>Eurotiomycetidae</taxon>
        <taxon>Eurotiales</taxon>
        <taxon>Aspergillaceae</taxon>
        <taxon>Aspergillus</taxon>
        <taxon>Aspergillus subgen. Nidulantes</taxon>
    </lineage>
</organism>
<reference evidence="3" key="1">
    <citation type="journal article" date="2017" name="Genome Biol.">
        <title>Comparative genomics reveals high biological diversity and specific adaptations in the industrially and medically important fungal genus Aspergillus.</title>
        <authorList>
            <person name="de Vries R.P."/>
            <person name="Riley R."/>
            <person name="Wiebenga A."/>
            <person name="Aguilar-Osorio G."/>
            <person name="Amillis S."/>
            <person name="Uchima C.A."/>
            <person name="Anderluh G."/>
            <person name="Asadollahi M."/>
            <person name="Askin M."/>
            <person name="Barry K."/>
            <person name="Battaglia E."/>
            <person name="Bayram O."/>
            <person name="Benocci T."/>
            <person name="Braus-Stromeyer S.A."/>
            <person name="Caldana C."/>
            <person name="Canovas D."/>
            <person name="Cerqueira G.C."/>
            <person name="Chen F."/>
            <person name="Chen W."/>
            <person name="Choi C."/>
            <person name="Clum A."/>
            <person name="Dos Santos R.A."/>
            <person name="Damasio A.R."/>
            <person name="Diallinas G."/>
            <person name="Emri T."/>
            <person name="Fekete E."/>
            <person name="Flipphi M."/>
            <person name="Freyberg S."/>
            <person name="Gallo A."/>
            <person name="Gournas C."/>
            <person name="Habgood R."/>
            <person name="Hainaut M."/>
            <person name="Harispe M.L."/>
            <person name="Henrissat B."/>
            <person name="Hilden K.S."/>
            <person name="Hope R."/>
            <person name="Hossain A."/>
            <person name="Karabika E."/>
            <person name="Karaffa L."/>
            <person name="Karanyi Z."/>
            <person name="Krasevec N."/>
            <person name="Kuo A."/>
            <person name="Kusch H."/>
            <person name="LaButti K."/>
            <person name="Lagendijk E.L."/>
            <person name="Lapidus A."/>
            <person name="Levasseur A."/>
            <person name="Lindquist E."/>
            <person name="Lipzen A."/>
            <person name="Logrieco A.F."/>
            <person name="MacCabe A."/>
            <person name="Maekelae M.R."/>
            <person name="Malavazi I."/>
            <person name="Melin P."/>
            <person name="Meyer V."/>
            <person name="Mielnichuk N."/>
            <person name="Miskei M."/>
            <person name="Molnar A.P."/>
            <person name="Mule G."/>
            <person name="Ngan C.Y."/>
            <person name="Orejas M."/>
            <person name="Orosz E."/>
            <person name="Ouedraogo J.P."/>
            <person name="Overkamp K.M."/>
            <person name="Park H.-S."/>
            <person name="Perrone G."/>
            <person name="Piumi F."/>
            <person name="Punt P.J."/>
            <person name="Ram A.F."/>
            <person name="Ramon A."/>
            <person name="Rauscher S."/>
            <person name="Record E."/>
            <person name="Riano-Pachon D.M."/>
            <person name="Robert V."/>
            <person name="Roehrig J."/>
            <person name="Ruller R."/>
            <person name="Salamov A."/>
            <person name="Salih N.S."/>
            <person name="Samson R.A."/>
            <person name="Sandor E."/>
            <person name="Sanguinetti M."/>
            <person name="Schuetze T."/>
            <person name="Sepcic K."/>
            <person name="Shelest E."/>
            <person name="Sherlock G."/>
            <person name="Sophianopoulou V."/>
            <person name="Squina F.M."/>
            <person name="Sun H."/>
            <person name="Susca A."/>
            <person name="Todd R.B."/>
            <person name="Tsang A."/>
            <person name="Unkles S.E."/>
            <person name="van de Wiele N."/>
            <person name="van Rossen-Uffink D."/>
            <person name="Oliveira J.V."/>
            <person name="Vesth T.C."/>
            <person name="Visser J."/>
            <person name="Yu J.-H."/>
            <person name="Zhou M."/>
            <person name="Andersen M.R."/>
            <person name="Archer D.B."/>
            <person name="Baker S.E."/>
            <person name="Benoit I."/>
            <person name="Brakhage A.A."/>
            <person name="Braus G.H."/>
            <person name="Fischer R."/>
            <person name="Frisvad J.C."/>
            <person name="Goldman G.H."/>
            <person name="Houbraken J."/>
            <person name="Oakley B."/>
            <person name="Pocsi I."/>
            <person name="Scazzocchio C."/>
            <person name="Seiboth B."/>
            <person name="vanKuyk P.A."/>
            <person name="Wortman J."/>
            <person name="Dyer P.S."/>
            <person name="Grigoriev I.V."/>
        </authorList>
    </citation>
    <scope>NUCLEOTIDE SEQUENCE [LARGE SCALE GENOMIC DNA]</scope>
    <source>
        <strain evidence="3">CBS 593.65</strain>
    </source>
</reference>
<evidence type="ECO:0000313" key="2">
    <source>
        <dbReference type="EMBL" id="OJJ63058.1"/>
    </source>
</evidence>
<dbReference type="AlphaFoldDB" id="A0A1L9TUN1"/>
<sequence length="80" mass="8719">MLLPLSLRVLALPLCPLCGNDSLRSLPYQAGVFLVPAAAMITIALDTVKKVWSVFSFLLCVNWPKRIDPPDTAGFEYIGA</sequence>
<evidence type="ECO:0000256" key="1">
    <source>
        <dbReference type="SAM" id="SignalP"/>
    </source>
</evidence>
<dbReference type="RefSeq" id="XP_040706864.1">
    <property type="nucleotide sequence ID" value="XM_040846337.1"/>
</dbReference>
<dbReference type="EMBL" id="KV878583">
    <property type="protein sequence ID" value="OJJ63058.1"/>
    <property type="molecule type" value="Genomic_DNA"/>
</dbReference>
<dbReference type="GeneID" id="63762410"/>
<protein>
    <submittedName>
        <fullName evidence="2">Uncharacterized protein</fullName>
    </submittedName>
</protein>
<keyword evidence="1" id="KW-0732">Signal</keyword>